<evidence type="ECO:0000256" key="5">
    <source>
        <dbReference type="ARBA" id="ARBA00022842"/>
    </source>
</evidence>
<sequence>MRRRTLTPRADWQKRVEKIGLTYHTLADGTPYWDESAYWEFSAREIDRLEAATNEIQRLALAAGDIILNQDRLTQMGIPEAAHAAIRSAWNAEPPALYGRLDLAYDGDTIKLLEYNADTPTGLVEAAVAQWYWLQDCFPDADQFNSAHEKLIAKWKDLKDYTTSPIYFADGGSEEDRMTTAYLEDTAQQAGIKTRHIQMQQIGWDARHAAFVDLDNHAIGTLFKLYPWEWLLSEPFAPQALSTLPPASALREYGPRKDRRTWGSTLWIEPIWKMMWSNKALLAILWELNPGHEFLLPAYLDGPRELTSYVRKPFFGREGQGIAVIRDGNVIEGAPGSGTAENCVYQSIAPMANAGGKTAVFGSWLIDGESAGMGIRESKGLITNNTSAFVPHLFR</sequence>
<accession>A0AAU7DM39</accession>
<protein>
    <submittedName>
        <fullName evidence="7">Glutathionylspermidine synthase family protein</fullName>
    </submittedName>
</protein>
<dbReference type="InterPro" id="IPR005494">
    <property type="entry name" value="GSPS_pre-ATP-grasp-like_dom"/>
</dbReference>
<dbReference type="InterPro" id="IPR016185">
    <property type="entry name" value="PreATP-grasp_dom_sf"/>
</dbReference>
<keyword evidence="1" id="KW-0436">Ligase</keyword>
<keyword evidence="3" id="KW-0547">Nucleotide-binding</keyword>
<keyword evidence="4" id="KW-0067">ATP-binding</keyword>
<keyword evidence="5" id="KW-0460">Magnesium</keyword>
<dbReference type="GO" id="GO:0016874">
    <property type="term" value="F:ligase activity"/>
    <property type="evidence" value="ECO:0007669"/>
    <property type="project" value="UniProtKB-KW"/>
</dbReference>
<dbReference type="GO" id="GO:0046872">
    <property type="term" value="F:metal ion binding"/>
    <property type="evidence" value="ECO:0007669"/>
    <property type="project" value="UniProtKB-KW"/>
</dbReference>
<dbReference type="SUPFAM" id="SSF52440">
    <property type="entry name" value="PreATP-grasp domain"/>
    <property type="match status" value="1"/>
</dbReference>
<dbReference type="GO" id="GO:0005524">
    <property type="term" value="F:ATP binding"/>
    <property type="evidence" value="ECO:0007669"/>
    <property type="project" value="UniProtKB-KW"/>
</dbReference>
<proteinExistence type="predicted"/>
<dbReference type="AlphaFoldDB" id="A0AAU7DM39"/>
<evidence type="ECO:0000256" key="2">
    <source>
        <dbReference type="ARBA" id="ARBA00022723"/>
    </source>
</evidence>
<gene>
    <name evidence="7" type="ORF">P8935_00555</name>
</gene>
<organism evidence="7">
    <name type="scientific">Telmatobacter sp. DSM 110680</name>
    <dbReference type="NCBI Taxonomy" id="3036704"/>
    <lineage>
        <taxon>Bacteria</taxon>
        <taxon>Pseudomonadati</taxon>
        <taxon>Acidobacteriota</taxon>
        <taxon>Terriglobia</taxon>
        <taxon>Terriglobales</taxon>
        <taxon>Acidobacteriaceae</taxon>
        <taxon>Telmatobacter</taxon>
    </lineage>
</organism>
<dbReference type="SUPFAM" id="SSF56059">
    <property type="entry name" value="Glutathione synthetase ATP-binding domain-like"/>
    <property type="match status" value="1"/>
</dbReference>
<dbReference type="Pfam" id="PF03738">
    <property type="entry name" value="GSP_synth"/>
    <property type="match status" value="1"/>
</dbReference>
<dbReference type="EMBL" id="CP121196">
    <property type="protein sequence ID" value="XBH17836.1"/>
    <property type="molecule type" value="Genomic_DNA"/>
</dbReference>
<evidence type="ECO:0000256" key="3">
    <source>
        <dbReference type="ARBA" id="ARBA00022741"/>
    </source>
</evidence>
<reference evidence="7" key="1">
    <citation type="submission" date="2023-03" db="EMBL/GenBank/DDBJ databases">
        <title>Edaphobacter sp.</title>
        <authorList>
            <person name="Huber K.J."/>
            <person name="Papendorf J."/>
            <person name="Pilke C."/>
            <person name="Bunk B."/>
            <person name="Sproeer C."/>
            <person name="Pester M."/>
        </authorList>
    </citation>
    <scope>NUCLEOTIDE SEQUENCE</scope>
    <source>
        <strain evidence="7">DSM 110680</strain>
    </source>
</reference>
<evidence type="ECO:0000256" key="1">
    <source>
        <dbReference type="ARBA" id="ARBA00022598"/>
    </source>
</evidence>
<name>A0AAU7DM39_9BACT</name>
<evidence type="ECO:0000256" key="4">
    <source>
        <dbReference type="ARBA" id="ARBA00022840"/>
    </source>
</evidence>
<dbReference type="Gene3D" id="3.30.1490.330">
    <property type="match status" value="1"/>
</dbReference>
<feature type="domain" description="Glutathionylspermidine synthase pre-ATP-grasp-like" evidence="6">
    <location>
        <begin position="12"/>
        <end position="393"/>
    </location>
</feature>
<evidence type="ECO:0000259" key="6">
    <source>
        <dbReference type="Pfam" id="PF03738"/>
    </source>
</evidence>
<keyword evidence="2" id="KW-0479">Metal-binding</keyword>
<evidence type="ECO:0000313" key="7">
    <source>
        <dbReference type="EMBL" id="XBH17836.1"/>
    </source>
</evidence>
<dbReference type="RefSeq" id="WP_348263061.1">
    <property type="nucleotide sequence ID" value="NZ_CP121196.1"/>
</dbReference>